<dbReference type="EMBL" id="WKQM01000044">
    <property type="protein sequence ID" value="MSC52935.1"/>
    <property type="molecule type" value="Genomic_DNA"/>
</dbReference>
<feature type="chain" id="PRO_5015078056" description="DUF4402 domain-containing protein" evidence="1">
    <location>
        <begin position="28"/>
        <end position="170"/>
    </location>
</feature>
<keyword evidence="1" id="KW-0732">Signal</keyword>
<name>A0A2A7AUI9_9FIRM</name>
<dbReference type="Proteomes" id="UP000220904">
    <property type="component" value="Unassembled WGS sequence"/>
</dbReference>
<evidence type="ECO:0000313" key="9">
    <source>
        <dbReference type="Proteomes" id="UP000462091"/>
    </source>
</evidence>
<reference evidence="6 7" key="1">
    <citation type="journal article" date="2017" name="Front. Microbiol.">
        <title>New Insights into the Diversity of the Genus Faecalibacterium.</title>
        <authorList>
            <person name="Benevides L."/>
            <person name="Burman S."/>
            <person name="Martin R."/>
            <person name="Robert V."/>
            <person name="Thomas M."/>
            <person name="Miquel S."/>
            <person name="Chain F."/>
            <person name="Sokol H."/>
            <person name="Bermudez-Humaran L.G."/>
            <person name="Morrison M."/>
            <person name="Langella P."/>
            <person name="Azevedo V.A."/>
            <person name="Chatel J.M."/>
            <person name="Soares S."/>
        </authorList>
    </citation>
    <scope>NUCLEOTIDE SEQUENCE [LARGE SCALE GENOMIC DNA]</scope>
    <source>
        <strain evidence="5 8">AHMP21</strain>
        <strain evidence="3 7">CNCM I 4573</strain>
        <strain evidence="4 6">CNCM I 4575</strain>
    </source>
</reference>
<dbReference type="EMBL" id="NOUV01000007">
    <property type="protein sequence ID" value="PDX87493.1"/>
    <property type="molecule type" value="Genomic_DNA"/>
</dbReference>
<organism evidence="4 6">
    <name type="scientific">Faecalibacterium prausnitzii</name>
    <dbReference type="NCBI Taxonomy" id="853"/>
    <lineage>
        <taxon>Bacteria</taxon>
        <taxon>Bacillati</taxon>
        <taxon>Bacillota</taxon>
        <taxon>Clostridia</taxon>
        <taxon>Eubacteriales</taxon>
        <taxon>Oscillospiraceae</taxon>
        <taxon>Faecalibacterium</taxon>
    </lineage>
</organism>
<dbReference type="OrthoDB" id="1858728at2"/>
<evidence type="ECO:0000313" key="6">
    <source>
        <dbReference type="Proteomes" id="UP000220005"/>
    </source>
</evidence>
<evidence type="ECO:0000313" key="3">
    <source>
        <dbReference type="EMBL" id="PDX76751.1"/>
    </source>
</evidence>
<feature type="signal peptide" evidence="1">
    <location>
        <begin position="1"/>
        <end position="27"/>
    </location>
</feature>
<dbReference type="Proteomes" id="UP000462091">
    <property type="component" value="Unassembled WGS sequence"/>
</dbReference>
<protein>
    <recommendedName>
        <fullName evidence="10">DUF4402 domain-containing protein</fullName>
    </recommendedName>
</protein>
<comment type="caution">
    <text evidence="4">The sequence shown here is derived from an EMBL/GenBank/DDBJ whole genome shotgun (WGS) entry which is preliminary data.</text>
</comment>
<evidence type="ECO:0000313" key="2">
    <source>
        <dbReference type="EMBL" id="MSC52935.1"/>
    </source>
</evidence>
<evidence type="ECO:0000313" key="5">
    <source>
        <dbReference type="EMBL" id="PDX87493.1"/>
    </source>
</evidence>
<dbReference type="EMBL" id="NMTY01000001">
    <property type="protein sequence ID" value="PDX82760.1"/>
    <property type="molecule type" value="Genomic_DNA"/>
</dbReference>
<dbReference type="Proteomes" id="UP000220157">
    <property type="component" value="Unassembled WGS sequence"/>
</dbReference>
<reference evidence="2 9" key="3">
    <citation type="journal article" date="2019" name="Nat. Med.">
        <title>A library of human gut bacterial isolates paired with longitudinal multiomics data enables mechanistic microbiome research.</title>
        <authorList>
            <person name="Poyet M."/>
            <person name="Groussin M."/>
            <person name="Gibbons S.M."/>
            <person name="Avila-Pacheco J."/>
            <person name="Jiang X."/>
            <person name="Kearney S.M."/>
            <person name="Perrotta A.R."/>
            <person name="Berdy B."/>
            <person name="Zhao S."/>
            <person name="Lieberman T.D."/>
            <person name="Swanson P.K."/>
            <person name="Smith M."/>
            <person name="Roesemann S."/>
            <person name="Alexander J.E."/>
            <person name="Rich S.A."/>
            <person name="Livny J."/>
            <person name="Vlamakis H."/>
            <person name="Clish C."/>
            <person name="Bullock K."/>
            <person name="Deik A."/>
            <person name="Scott J."/>
            <person name="Pierce K.A."/>
            <person name="Xavier R.J."/>
            <person name="Alm E.J."/>
        </authorList>
    </citation>
    <scope>NUCLEOTIDE SEQUENCE [LARGE SCALE GENOMIC DNA]</scope>
    <source>
        <strain evidence="2 9">BIOML-B1</strain>
    </source>
</reference>
<evidence type="ECO:0000256" key="1">
    <source>
        <dbReference type="SAM" id="SignalP"/>
    </source>
</evidence>
<evidence type="ECO:0000313" key="4">
    <source>
        <dbReference type="EMBL" id="PDX82760.1"/>
    </source>
</evidence>
<sequence>MTLKKRLLALCMAVVMVFSLCSISAFAAAPTDDKQPVVIGRYDAPLSECLEPGMAMQVGIANVRVNSYATYDKNDGVQVHVELYVPWYSSPKPEFTGMTGNVKLTMNGQSTSKYFSEVATGDETISTDVDTGRKASSGTSGTVFVSGTAVALNALANGGQFSISYDITIP</sequence>
<evidence type="ECO:0000313" key="7">
    <source>
        <dbReference type="Proteomes" id="UP000220157"/>
    </source>
</evidence>
<evidence type="ECO:0008006" key="10">
    <source>
        <dbReference type="Google" id="ProtNLM"/>
    </source>
</evidence>
<dbReference type="AlphaFoldDB" id="A0A2A7AUI9"/>
<dbReference type="RefSeq" id="WP_015565839.1">
    <property type="nucleotide sequence ID" value="NZ_CABVEM010000001.1"/>
</dbReference>
<evidence type="ECO:0000313" key="8">
    <source>
        <dbReference type="Proteomes" id="UP000220904"/>
    </source>
</evidence>
<gene>
    <name evidence="3" type="ORF">CGS56_01350</name>
    <name evidence="4" type="ORF">CGS58_00195</name>
    <name evidence="5" type="ORF">CHR60_04180</name>
    <name evidence="2" type="ORF">GKE10_13750</name>
</gene>
<accession>A0A2A7AUI9</accession>
<dbReference type="EMBL" id="NMTW01000008">
    <property type="protein sequence ID" value="PDX76751.1"/>
    <property type="molecule type" value="Genomic_DNA"/>
</dbReference>
<reference evidence="4" key="2">
    <citation type="submission" date="2017-07" db="EMBL/GenBank/DDBJ databases">
        <authorList>
            <person name="Sun Z.S."/>
            <person name="Albrecht U."/>
            <person name="Echele G."/>
            <person name="Lee C.C."/>
        </authorList>
    </citation>
    <scope>NUCLEOTIDE SEQUENCE</scope>
    <source>
        <strain evidence="3">CNCM I 4573</strain>
        <strain evidence="4">CNCM I 4575</strain>
    </source>
</reference>
<proteinExistence type="predicted"/>
<dbReference type="Proteomes" id="UP000220005">
    <property type="component" value="Unassembled WGS sequence"/>
</dbReference>